<sequence length="1365" mass="149089">MRKSQPPPPPSAASAGAASAAASPPRDMGVPRVGAGRAGPGRAGTGGSAGVRAARRGAARLRSAPFPSRPVPSPPRPFPAGWLRAAVASRREAAVAMEEPPAAEEWQGATQKRKAWAKSRDSWQASEAEDFSAAAAELARGEEEEEEEEDDEEEEEEEEEDHLAGGKLPLAAEAGHSVPNEKIAIWLKDCRTPLGASLDEQSNPLLKGMLVRNGGSFEDDLSLGAEANHLRSDTQMETCNGMLAKERRLQFHQKGRSMNSTGSGKSSATVSSVSELLELYEEDPEEVLYNLGFGRDEPDIASKIPARFFNSSSFARGIDIKVFLNAQIQRMEVENPNFALTSRFRQIEVLTTVANAFSSLYSQVSGTPLQKIGSMNSVSSSKEASSPPPLNRSNTASRLMKTLSKLNLCGAQQADGSGCPVPSPVEKGKSPAEPGSEENDAKNESKLQKHSKKKDSPSFLATVKEEIASSQMNATDAHKPASLPAGTDDKQENTVPAADVQNSRLANPQDRLCEESGLLDSSNLSSSSNTSNSSTSESGAPTQRPPVASPGREPCVPLANPSIMNLMLQQKDSFEMEEIQSTEGDLPHVPASHQLAVTKSRKDQLLRTASQHSDSSGFAEDSSTDCSPFNQLQVQESLQGMGSSADSCDSETTVTSHSEEQKTPIAKELPCFNKFEEEEEDEEEEEEDDEDEEDDISQVEKGKVEAHSENRRRDDKKIHDYETEQNGGESKSSYVSKTVAGEVSSKEEHVSSEQKELELLEEGSDESDVDKDNVFEFPQYQTHHILKSLESLEGGSSSPSSVDRVHVALQRAQMRIISTSDSRAGRAFLKSKDLLRKQRKWFAESGYPLRRSQSLPTALLNPVKVVSSVNVQLAPGKETLCGPPSFTYKYTRMEEDEKLTSGDDKQEGKAAASQPVCKSTLFIAPLSSKKEVPQAGPRRLSEEPSPTRGQSCPLHTPAHMSHSTCSLHSLPTEWQDRPLCEHMRTLSTHSVPSISGSSFSSLLSPFGCPFSPRHSGYPHRPHAINPPSTVEMQLRRVLHDIRNSLQNLSQYPVMRGQDPSAATGYTTQRSSILPLYENTFQELQVVRRNLNLFRTQMMDLELAMLRQQTTVYQHMTEEERYEADQLQSLRKSVRMELQELEMQLEERLLALEDQLRSLHMSSPYRPQTHVGMYGSRSADNLSCPSPLNVIEPVSELMREQSFLKSELGLGLGDLGLETLPAEGTESVFSHGNSDSSSVCSTASRKAGVGSSELTGKSKSQGKKLYRASVALTPAPPVRAGTGQQVESSEELADSKLEVEQKLEKVPRMPSVDEIHKSVEQEELQQVIREIKESIVGEIRREIVSGLLAAVSPQNRSATAKQDAQP</sequence>
<feature type="compositionally biased region" description="Acidic residues" evidence="3">
    <location>
        <begin position="759"/>
        <end position="769"/>
    </location>
</feature>
<dbReference type="PANTHER" id="PTHR17469">
    <property type="entry name" value="SPERM SPECIFIC ANTIGEN 2-RELATED"/>
    <property type="match status" value="1"/>
</dbReference>
<feature type="compositionally biased region" description="Polar residues" evidence="3">
    <location>
        <begin position="724"/>
        <end position="736"/>
    </location>
</feature>
<evidence type="ECO:0000256" key="3">
    <source>
        <dbReference type="SAM" id="MobiDB-lite"/>
    </source>
</evidence>
<dbReference type="Proteomes" id="UP000694521">
    <property type="component" value="Unplaced"/>
</dbReference>
<feature type="region of interest" description="Disordered" evidence="3">
    <location>
        <begin position="928"/>
        <end position="962"/>
    </location>
</feature>
<feature type="compositionally biased region" description="Pro residues" evidence="3">
    <location>
        <begin position="1"/>
        <end position="11"/>
    </location>
</feature>
<protein>
    <submittedName>
        <fullName evidence="5">ITPR interacting domain containing 2</fullName>
    </submittedName>
</protein>
<feature type="compositionally biased region" description="Pro residues" evidence="3">
    <location>
        <begin position="67"/>
        <end position="78"/>
    </location>
</feature>
<feature type="compositionally biased region" description="Low complexity" evidence="3">
    <location>
        <begin position="12"/>
        <end position="35"/>
    </location>
</feature>
<dbReference type="InterPro" id="IPR029325">
    <property type="entry name" value="ITPR-bd"/>
</dbReference>
<organism evidence="5 6">
    <name type="scientific">Anser cygnoides</name>
    <name type="common">Swan goose</name>
    <dbReference type="NCBI Taxonomy" id="8845"/>
    <lineage>
        <taxon>Eukaryota</taxon>
        <taxon>Metazoa</taxon>
        <taxon>Chordata</taxon>
        <taxon>Craniata</taxon>
        <taxon>Vertebrata</taxon>
        <taxon>Euteleostomi</taxon>
        <taxon>Archelosauria</taxon>
        <taxon>Archosauria</taxon>
        <taxon>Dinosauria</taxon>
        <taxon>Saurischia</taxon>
        <taxon>Theropoda</taxon>
        <taxon>Coelurosauria</taxon>
        <taxon>Aves</taxon>
        <taxon>Neognathae</taxon>
        <taxon>Galloanserae</taxon>
        <taxon>Anseriformes</taxon>
        <taxon>Anatidae</taxon>
        <taxon>Anserinae</taxon>
        <taxon>Anser</taxon>
    </lineage>
</organism>
<feature type="compositionally biased region" description="Low complexity" evidence="3">
    <location>
        <begin position="374"/>
        <end position="385"/>
    </location>
</feature>
<feature type="compositionally biased region" description="Basic and acidic residues" evidence="3">
    <location>
        <begin position="698"/>
        <end position="722"/>
    </location>
</feature>
<reference evidence="5" key="2">
    <citation type="submission" date="2025-09" db="UniProtKB">
        <authorList>
            <consortium name="Ensembl"/>
        </authorList>
    </citation>
    <scope>IDENTIFICATION</scope>
</reference>
<dbReference type="PANTHER" id="PTHR17469:SF11">
    <property type="entry name" value="PROTEIN ITPRID2"/>
    <property type="match status" value="1"/>
</dbReference>
<keyword evidence="1 2" id="KW-0175">Coiled coil</keyword>
<evidence type="ECO:0000256" key="2">
    <source>
        <dbReference type="SAM" id="Coils"/>
    </source>
</evidence>
<feature type="compositionally biased region" description="Acidic residues" evidence="3">
    <location>
        <begin position="676"/>
        <end position="697"/>
    </location>
</feature>
<feature type="region of interest" description="Disordered" evidence="3">
    <location>
        <begin position="94"/>
        <end position="164"/>
    </location>
</feature>
<name>A0A8B9E8A9_ANSCY</name>
<proteinExistence type="predicted"/>
<evidence type="ECO:0000259" key="4">
    <source>
        <dbReference type="SMART" id="SM01257"/>
    </source>
</evidence>
<dbReference type="SMART" id="SM01257">
    <property type="entry name" value="KRAP_IP3R_bind"/>
    <property type="match status" value="1"/>
</dbReference>
<dbReference type="InterPro" id="IPR029326">
    <property type="entry name" value="SSFA2_C"/>
</dbReference>
<evidence type="ECO:0000313" key="5">
    <source>
        <dbReference type="Ensembl" id="ENSACDP00005015944.1"/>
    </source>
</evidence>
<evidence type="ECO:0000256" key="1">
    <source>
        <dbReference type="ARBA" id="ARBA00023054"/>
    </source>
</evidence>
<feature type="region of interest" description="Disordered" evidence="3">
    <location>
        <begin position="1"/>
        <end position="80"/>
    </location>
</feature>
<accession>A0A8B9E8A9</accession>
<feature type="compositionally biased region" description="Low complexity" evidence="3">
    <location>
        <begin position="515"/>
        <end position="539"/>
    </location>
</feature>
<dbReference type="InterPro" id="IPR043444">
    <property type="entry name" value="TESPA1-like"/>
</dbReference>
<feature type="compositionally biased region" description="Polar residues" evidence="3">
    <location>
        <begin position="624"/>
        <end position="656"/>
    </location>
</feature>
<feature type="compositionally biased region" description="Basic and acidic residues" evidence="3">
    <location>
        <begin position="744"/>
        <end position="758"/>
    </location>
</feature>
<dbReference type="Pfam" id="PF14722">
    <property type="entry name" value="KRAP_IP3R_bind"/>
    <property type="match status" value="1"/>
</dbReference>
<feature type="region of interest" description="Disordered" evidence="3">
    <location>
        <begin position="413"/>
        <end position="774"/>
    </location>
</feature>
<evidence type="ECO:0000313" key="6">
    <source>
        <dbReference type="Proteomes" id="UP000694521"/>
    </source>
</evidence>
<feature type="coiled-coil region" evidence="2">
    <location>
        <begin position="1123"/>
        <end position="1161"/>
    </location>
</feature>
<feature type="compositionally biased region" description="Polar residues" evidence="3">
    <location>
        <begin position="607"/>
        <end position="616"/>
    </location>
</feature>
<feature type="compositionally biased region" description="Acidic residues" evidence="3">
    <location>
        <begin position="142"/>
        <end position="161"/>
    </location>
</feature>
<reference evidence="5" key="1">
    <citation type="submission" date="2025-08" db="UniProtKB">
        <authorList>
            <consortium name="Ensembl"/>
        </authorList>
    </citation>
    <scope>IDENTIFICATION</scope>
</reference>
<feature type="domain" description="ITPR-interacting" evidence="4">
    <location>
        <begin position="250"/>
        <end position="407"/>
    </location>
</feature>
<feature type="region of interest" description="Disordered" evidence="3">
    <location>
        <begin position="1226"/>
        <end position="1259"/>
    </location>
</feature>
<feature type="compositionally biased region" description="Low complexity" evidence="3">
    <location>
        <begin position="94"/>
        <end position="105"/>
    </location>
</feature>
<feature type="region of interest" description="Disordered" evidence="3">
    <location>
        <begin position="374"/>
        <end position="395"/>
    </location>
</feature>
<dbReference type="Pfam" id="PF14723">
    <property type="entry name" value="SSFA2_C"/>
    <property type="match status" value="1"/>
</dbReference>
<dbReference type="Ensembl" id="ENSACDT00005019189.1">
    <property type="protein sequence ID" value="ENSACDP00005015944.1"/>
    <property type="gene ID" value="ENSACDG00005011679.1"/>
</dbReference>
<feature type="compositionally biased region" description="Gly residues" evidence="3">
    <location>
        <begin position="36"/>
        <end position="49"/>
    </location>
</feature>
<feature type="compositionally biased region" description="Polar residues" evidence="3">
    <location>
        <begin position="1226"/>
        <end position="1243"/>
    </location>
</feature>
<dbReference type="GO" id="GO:0005102">
    <property type="term" value="F:signaling receptor binding"/>
    <property type="evidence" value="ECO:0007669"/>
    <property type="project" value="InterPro"/>
</dbReference>
<keyword evidence="6" id="KW-1185">Reference proteome</keyword>